<keyword evidence="2" id="KW-0732">Signal</keyword>
<evidence type="ECO:0000256" key="1">
    <source>
        <dbReference type="SAM" id="Phobius"/>
    </source>
</evidence>
<keyword evidence="1" id="KW-0812">Transmembrane</keyword>
<dbReference type="Proteomes" id="UP000471298">
    <property type="component" value="Unassembled WGS sequence"/>
</dbReference>
<evidence type="ECO:0000313" key="4">
    <source>
        <dbReference type="Proteomes" id="UP000471298"/>
    </source>
</evidence>
<keyword evidence="1" id="KW-1133">Transmembrane helix</keyword>
<sequence>MEKIMKKIGLCLFILAVGTSQAQEVLILATAETRNHTVNQRDTMIAEFQASGANVTVNLTEFSNAATMDSAVITGYDMVIVHGHNVAIELADLAVIEQGIIDQLSTAFVFLIDGCSVACGPNVNAVLPIINNVKTVGGALTYEAGRNRFTANLNTVSEFAGDFTAMPTMDSFNYRPIAGATINNILYSEAIIDTSTTDANALGVFYPINESRGSCVYYMADMTMFWQAASQYYDMDVKDNFAPAFINAATNRQSGACFVGLNITPSPVPSINWVSLFALMGVMGLLAIRLLSGRLLSGRCFS</sequence>
<dbReference type="EMBL" id="WHNW01000014">
    <property type="protein sequence ID" value="MPV86923.1"/>
    <property type="molecule type" value="Genomic_DNA"/>
</dbReference>
<name>A0A6N7EY99_9GAMM</name>
<keyword evidence="4" id="KW-1185">Reference proteome</keyword>
<reference evidence="3 4" key="1">
    <citation type="submission" date="2019-10" db="EMBL/GenBank/DDBJ databases">
        <title>Cardiobacteriales fam. a chemoheterotrophic member of the order Cardiobacteriales, and proposal of Cardiobacteriales fam. nov.</title>
        <authorList>
            <person name="Wang C."/>
        </authorList>
    </citation>
    <scope>NUCLEOTIDE SEQUENCE [LARGE SCALE GENOMIC DNA]</scope>
    <source>
        <strain evidence="3 4">ML27</strain>
    </source>
</reference>
<accession>A0A6N7EY99</accession>
<evidence type="ECO:0000313" key="3">
    <source>
        <dbReference type="EMBL" id="MPV86923.1"/>
    </source>
</evidence>
<dbReference type="RefSeq" id="WP_152810913.1">
    <property type="nucleotide sequence ID" value="NZ_WHNW01000014.1"/>
</dbReference>
<feature type="signal peptide" evidence="2">
    <location>
        <begin position="1"/>
        <end position="22"/>
    </location>
</feature>
<dbReference type="InParanoid" id="A0A6N7EY99"/>
<protein>
    <submittedName>
        <fullName evidence="3">Uncharacterized protein</fullName>
    </submittedName>
</protein>
<proteinExistence type="predicted"/>
<evidence type="ECO:0000256" key="2">
    <source>
        <dbReference type="SAM" id="SignalP"/>
    </source>
</evidence>
<organism evidence="3 4">
    <name type="scientific">Ostreibacterium oceani</name>
    <dbReference type="NCBI Taxonomy" id="2654998"/>
    <lineage>
        <taxon>Bacteria</taxon>
        <taxon>Pseudomonadati</taxon>
        <taxon>Pseudomonadota</taxon>
        <taxon>Gammaproteobacteria</taxon>
        <taxon>Cardiobacteriales</taxon>
        <taxon>Ostreibacteriaceae</taxon>
        <taxon>Ostreibacterium</taxon>
    </lineage>
</organism>
<comment type="caution">
    <text evidence="3">The sequence shown here is derived from an EMBL/GenBank/DDBJ whole genome shotgun (WGS) entry which is preliminary data.</text>
</comment>
<dbReference type="AlphaFoldDB" id="A0A6N7EY99"/>
<keyword evidence="1" id="KW-0472">Membrane</keyword>
<feature type="transmembrane region" description="Helical" evidence="1">
    <location>
        <begin position="271"/>
        <end position="291"/>
    </location>
</feature>
<feature type="chain" id="PRO_5026857816" evidence="2">
    <location>
        <begin position="23"/>
        <end position="302"/>
    </location>
</feature>
<gene>
    <name evidence="3" type="ORF">GCU85_09315</name>
</gene>